<accession>A0A1V3GD66</accession>
<evidence type="ECO:0000256" key="1">
    <source>
        <dbReference type="ARBA" id="ARBA00004651"/>
    </source>
</evidence>
<evidence type="ECO:0000256" key="2">
    <source>
        <dbReference type="ARBA" id="ARBA00022475"/>
    </source>
</evidence>
<dbReference type="GO" id="GO:0005886">
    <property type="term" value="C:plasma membrane"/>
    <property type="evidence" value="ECO:0007669"/>
    <property type="project" value="UniProtKB-SubCell"/>
</dbReference>
<dbReference type="Proteomes" id="UP000188597">
    <property type="component" value="Unassembled WGS sequence"/>
</dbReference>
<dbReference type="SMART" id="SM00283">
    <property type="entry name" value="MA"/>
    <property type="match status" value="1"/>
</dbReference>
<dbReference type="PANTHER" id="PTHR32089">
    <property type="entry name" value="METHYL-ACCEPTING CHEMOTAXIS PROTEIN MCPB"/>
    <property type="match status" value="1"/>
</dbReference>
<sequence length="657" mass="72414">MIKKSLQRQILVPFLLLIIMTGLIVSGVSYFFSVKSTVDNSSEDASARMDDLNESLNRFLEDNADFVSAYADSMGIKLFREGDSPDFIISKFEDYHLSNEAIMNSYFISETKEAIIYPIPSEQVKDQTLTSWYKQAKKDPKQVIWTDPFIDPATDRPVVKAVKAVEYNETIIGVAAIDIAVNDILTLMQNVKIGSTGYAILLDNSGNYMVHPQAKKLGKTATNEPYYKKIKENEGVVITEMNDQDRVFSYTKNEMTGWKLVGTVALSEFEKKASIILLPIGIALLITLVVAAIISIYISRRVTKPVKQLSKAMHEMKNGNLQASVSIDREDEIGQLSDSFIEMSEQMRMLISEMSQITEHVTDASQTVVASAEENSASAQEVSTTMQQIAAGSSHQAELMEGNAKAANVLADRIIQVQKQGEAIEKATEQMNQASLSGVEKVSFLKEKSLLTTEMTKEMITSIKKLDESSGSVQEIVHTISDIANQTNLLALNAAIEAARAGESGRGFAVVADEVRKLAEQTEGSLKEISHLISEMQMVTQTTVGQVQEAAALILSQGEAVEETENSFSAISDAVRGNSEKLRDVIVSVEEMTKQKELLLDNASHILAITQETAAGTEEVSASAEQQAASMEQLNHLAEQLEQYSEQMRVHVRKFKF</sequence>
<evidence type="ECO:0000259" key="13">
    <source>
        <dbReference type="PROSITE" id="PS50885"/>
    </source>
</evidence>
<evidence type="ECO:0000256" key="5">
    <source>
        <dbReference type="ARBA" id="ARBA00022989"/>
    </source>
</evidence>
<keyword evidence="10" id="KW-0175">Coiled coil</keyword>
<evidence type="ECO:0008006" key="16">
    <source>
        <dbReference type="Google" id="ProtNLM"/>
    </source>
</evidence>
<feature type="coiled-coil region" evidence="10">
    <location>
        <begin position="624"/>
        <end position="654"/>
    </location>
</feature>
<name>A0A1V3GD66_9BACL</name>
<dbReference type="Pfam" id="PF00672">
    <property type="entry name" value="HAMP"/>
    <property type="match status" value="1"/>
</dbReference>
<dbReference type="Gene3D" id="3.30.450.20">
    <property type="entry name" value="PAS domain"/>
    <property type="match status" value="2"/>
</dbReference>
<keyword evidence="2" id="KW-1003">Cell membrane</keyword>
<evidence type="ECO:0000313" key="15">
    <source>
        <dbReference type="Proteomes" id="UP000188597"/>
    </source>
</evidence>
<dbReference type="GO" id="GO:0007165">
    <property type="term" value="P:signal transduction"/>
    <property type="evidence" value="ECO:0007669"/>
    <property type="project" value="UniProtKB-KW"/>
</dbReference>
<keyword evidence="7 9" id="KW-0807">Transducer</keyword>
<dbReference type="Pfam" id="PF00015">
    <property type="entry name" value="MCPsignal"/>
    <property type="match status" value="1"/>
</dbReference>
<dbReference type="InterPro" id="IPR003660">
    <property type="entry name" value="HAMP_dom"/>
</dbReference>
<feature type="domain" description="HAMP" evidence="13">
    <location>
        <begin position="300"/>
        <end position="352"/>
    </location>
</feature>
<dbReference type="PROSITE" id="PS50885">
    <property type="entry name" value="HAMP"/>
    <property type="match status" value="1"/>
</dbReference>
<dbReference type="RefSeq" id="WP_077360476.1">
    <property type="nucleotide sequence ID" value="NZ_MQMF01000001.1"/>
</dbReference>
<feature type="transmembrane region" description="Helical" evidence="11">
    <location>
        <begin position="12"/>
        <end position="32"/>
    </location>
</feature>
<organism evidence="14 15">
    <name type="scientific">Fictibacillus arsenicus</name>
    <dbReference type="NCBI Taxonomy" id="255247"/>
    <lineage>
        <taxon>Bacteria</taxon>
        <taxon>Bacillati</taxon>
        <taxon>Bacillota</taxon>
        <taxon>Bacilli</taxon>
        <taxon>Bacillales</taxon>
        <taxon>Fictibacillaceae</taxon>
        <taxon>Fictibacillus</taxon>
    </lineage>
</organism>
<protein>
    <recommendedName>
        <fullName evidence="16">Chemotaxis protein</fullName>
    </recommendedName>
</protein>
<dbReference type="PROSITE" id="PS50111">
    <property type="entry name" value="CHEMOTAXIS_TRANSDUC_2"/>
    <property type="match status" value="1"/>
</dbReference>
<evidence type="ECO:0000256" key="11">
    <source>
        <dbReference type="SAM" id="Phobius"/>
    </source>
</evidence>
<dbReference type="EMBL" id="MQMF01000001">
    <property type="protein sequence ID" value="OOE14642.1"/>
    <property type="molecule type" value="Genomic_DNA"/>
</dbReference>
<dbReference type="Gene3D" id="1.10.287.950">
    <property type="entry name" value="Methyl-accepting chemotaxis protein"/>
    <property type="match status" value="1"/>
</dbReference>
<evidence type="ECO:0000256" key="6">
    <source>
        <dbReference type="ARBA" id="ARBA00023136"/>
    </source>
</evidence>
<feature type="transmembrane region" description="Helical" evidence="11">
    <location>
        <begin position="276"/>
        <end position="298"/>
    </location>
</feature>
<comment type="caution">
    <text evidence="14">The sequence shown here is derived from an EMBL/GenBank/DDBJ whole genome shotgun (WGS) entry which is preliminary data.</text>
</comment>
<dbReference type="SMART" id="SM00304">
    <property type="entry name" value="HAMP"/>
    <property type="match status" value="1"/>
</dbReference>
<dbReference type="Pfam" id="PF02743">
    <property type="entry name" value="dCache_1"/>
    <property type="match status" value="1"/>
</dbReference>
<dbReference type="Gene3D" id="6.10.340.10">
    <property type="match status" value="1"/>
</dbReference>
<gene>
    <name evidence="14" type="ORF">UN64_05495</name>
</gene>
<dbReference type="GO" id="GO:0006935">
    <property type="term" value="P:chemotaxis"/>
    <property type="evidence" value="ECO:0007669"/>
    <property type="project" value="UniProtKB-KW"/>
</dbReference>
<evidence type="ECO:0000256" key="3">
    <source>
        <dbReference type="ARBA" id="ARBA00022500"/>
    </source>
</evidence>
<dbReference type="OrthoDB" id="9760371at2"/>
<keyword evidence="4 11" id="KW-0812">Transmembrane</keyword>
<dbReference type="CDD" id="cd06225">
    <property type="entry name" value="HAMP"/>
    <property type="match status" value="1"/>
</dbReference>
<dbReference type="AlphaFoldDB" id="A0A1V3GD66"/>
<dbReference type="PANTHER" id="PTHR32089:SF114">
    <property type="entry name" value="METHYL-ACCEPTING CHEMOTAXIS PROTEIN MCPB"/>
    <property type="match status" value="1"/>
</dbReference>
<keyword evidence="6 11" id="KW-0472">Membrane</keyword>
<evidence type="ECO:0000259" key="12">
    <source>
        <dbReference type="PROSITE" id="PS50111"/>
    </source>
</evidence>
<evidence type="ECO:0000313" key="14">
    <source>
        <dbReference type="EMBL" id="OOE14642.1"/>
    </source>
</evidence>
<evidence type="ECO:0000256" key="9">
    <source>
        <dbReference type="PROSITE-ProRule" id="PRU00284"/>
    </source>
</evidence>
<comment type="similarity">
    <text evidence="8">Belongs to the methyl-accepting chemotaxis (MCP) protein family.</text>
</comment>
<comment type="subcellular location">
    <subcellularLocation>
        <location evidence="1">Cell membrane</location>
        <topology evidence="1">Multi-pass membrane protein</topology>
    </subcellularLocation>
</comment>
<proteinExistence type="inferred from homology"/>
<evidence type="ECO:0000256" key="4">
    <source>
        <dbReference type="ARBA" id="ARBA00022692"/>
    </source>
</evidence>
<dbReference type="SUPFAM" id="SSF58104">
    <property type="entry name" value="Methyl-accepting chemotaxis protein (MCP) signaling domain"/>
    <property type="match status" value="1"/>
</dbReference>
<evidence type="ECO:0000256" key="10">
    <source>
        <dbReference type="SAM" id="Coils"/>
    </source>
</evidence>
<reference evidence="14 15" key="1">
    <citation type="submission" date="2016-11" db="EMBL/GenBank/DDBJ databases">
        <authorList>
            <person name="Jaros S."/>
            <person name="Januszkiewicz K."/>
            <person name="Wedrychowicz H."/>
        </authorList>
    </citation>
    <scope>NUCLEOTIDE SEQUENCE [LARGE SCALE GENOMIC DNA]</scope>
    <source>
        <strain evidence="14 15">Con a/3</strain>
    </source>
</reference>
<dbReference type="CDD" id="cd12912">
    <property type="entry name" value="PDC2_MCP_like"/>
    <property type="match status" value="1"/>
</dbReference>
<dbReference type="InterPro" id="IPR033479">
    <property type="entry name" value="dCache_1"/>
</dbReference>
<keyword evidence="5 11" id="KW-1133">Transmembrane helix</keyword>
<keyword evidence="3" id="KW-0145">Chemotaxis</keyword>
<dbReference type="InterPro" id="IPR004089">
    <property type="entry name" value="MCPsignal_dom"/>
</dbReference>
<evidence type="ECO:0000256" key="7">
    <source>
        <dbReference type="ARBA" id="ARBA00023224"/>
    </source>
</evidence>
<feature type="domain" description="Methyl-accepting transducer" evidence="12">
    <location>
        <begin position="371"/>
        <end position="628"/>
    </location>
</feature>
<evidence type="ECO:0000256" key="8">
    <source>
        <dbReference type="ARBA" id="ARBA00029447"/>
    </source>
</evidence>